<keyword evidence="1" id="KW-0378">Hydrolase</keyword>
<dbReference type="GO" id="GO:0008967">
    <property type="term" value="F:phosphoglycolate phosphatase activity"/>
    <property type="evidence" value="ECO:0007669"/>
    <property type="project" value="TreeGrafter"/>
</dbReference>
<gene>
    <name evidence="1" type="ORF">SAMN04490220_9023</name>
</gene>
<accession>A0A1H5MJ14</accession>
<evidence type="ECO:0000313" key="1">
    <source>
        <dbReference type="EMBL" id="SEE89100.1"/>
    </source>
</evidence>
<dbReference type="InterPro" id="IPR023214">
    <property type="entry name" value="HAD_sf"/>
</dbReference>
<dbReference type="PANTHER" id="PTHR43434">
    <property type="entry name" value="PHOSPHOGLYCOLATE PHOSPHATASE"/>
    <property type="match status" value="1"/>
</dbReference>
<dbReference type="SFLD" id="SFLDS00003">
    <property type="entry name" value="Haloacid_Dehalogenase"/>
    <property type="match status" value="1"/>
</dbReference>
<sequence>MPTSTEQNSAAAVSPTPPLSQIALVVLDMAGTTVADDGLVVRAFDAAASAVGLAAIGPEREDARQYVLDTMGQSKIEVFRALFGTDGRAEEANRAFEAAYDDLVADGVTPIPGAANTIGLLREAGVKVALTTGFSSSTQRRILDALRWHNVADAVLAPGDGVRGRPHPDLVLTAALRTNVDDAAAVAVVGDTTSDIVSGCRAGASIVAGVLTGAHDADALRGAGATHILASVADLPGLILPA</sequence>
<dbReference type="AlphaFoldDB" id="A0A1H5MJ14"/>
<dbReference type="NCBIfam" id="TIGR03351">
    <property type="entry name" value="PhnX-like"/>
    <property type="match status" value="1"/>
</dbReference>
<dbReference type="Pfam" id="PF00702">
    <property type="entry name" value="Hydrolase"/>
    <property type="match status" value="1"/>
</dbReference>
<dbReference type="SUPFAM" id="SSF56784">
    <property type="entry name" value="HAD-like"/>
    <property type="match status" value="1"/>
</dbReference>
<dbReference type="GO" id="GO:0005829">
    <property type="term" value="C:cytosol"/>
    <property type="evidence" value="ECO:0007669"/>
    <property type="project" value="TreeGrafter"/>
</dbReference>
<dbReference type="Proteomes" id="UP000183407">
    <property type="component" value="Unassembled WGS sequence"/>
</dbReference>
<dbReference type="EMBL" id="FNTL01000005">
    <property type="protein sequence ID" value="SEE89100.1"/>
    <property type="molecule type" value="Genomic_DNA"/>
</dbReference>
<dbReference type="InterPro" id="IPR036412">
    <property type="entry name" value="HAD-like_sf"/>
</dbReference>
<dbReference type="PANTHER" id="PTHR43434:SF19">
    <property type="entry name" value="PHOSPHONOACETALDEHYDE HYDROLASE"/>
    <property type="match status" value="1"/>
</dbReference>
<dbReference type="SFLD" id="SFLDG01129">
    <property type="entry name" value="C1.5:_HAD__Beta-PGM__Phosphata"/>
    <property type="match status" value="1"/>
</dbReference>
<dbReference type="GO" id="GO:0006281">
    <property type="term" value="P:DNA repair"/>
    <property type="evidence" value="ECO:0007669"/>
    <property type="project" value="TreeGrafter"/>
</dbReference>
<proteinExistence type="predicted"/>
<dbReference type="Gene3D" id="3.40.50.1000">
    <property type="entry name" value="HAD superfamily/HAD-like"/>
    <property type="match status" value="1"/>
</dbReference>
<dbReference type="InterPro" id="IPR050155">
    <property type="entry name" value="HAD-like_hydrolase_sf"/>
</dbReference>
<dbReference type="RefSeq" id="WP_073361383.1">
    <property type="nucleotide sequence ID" value="NZ_FNTL01000005.1"/>
</dbReference>
<name>A0A1H5MJ14_RHOJO</name>
<organism evidence="1 2">
    <name type="scientific">Rhodococcus jostii</name>
    <dbReference type="NCBI Taxonomy" id="132919"/>
    <lineage>
        <taxon>Bacteria</taxon>
        <taxon>Bacillati</taxon>
        <taxon>Actinomycetota</taxon>
        <taxon>Actinomycetes</taxon>
        <taxon>Mycobacteriales</taxon>
        <taxon>Nocardiaceae</taxon>
        <taxon>Rhodococcus</taxon>
    </lineage>
</organism>
<reference evidence="2" key="1">
    <citation type="submission" date="2016-10" db="EMBL/GenBank/DDBJ databases">
        <authorList>
            <person name="Varghese N."/>
        </authorList>
    </citation>
    <scope>NUCLEOTIDE SEQUENCE [LARGE SCALE GENOMIC DNA]</scope>
    <source>
        <strain evidence="2">DSM 44719</strain>
    </source>
</reference>
<evidence type="ECO:0000313" key="2">
    <source>
        <dbReference type="Proteomes" id="UP000183407"/>
    </source>
</evidence>
<protein>
    <submittedName>
        <fullName evidence="1">Phosphonatase-like hydrolase</fullName>
    </submittedName>
</protein>
<dbReference type="InterPro" id="IPR022468">
    <property type="entry name" value="PhnX-like"/>
</dbReference>
<dbReference type="OrthoDB" id="5504491at2"/>